<dbReference type="AlphaFoldDB" id="A0A1B6GQB2"/>
<feature type="region of interest" description="Disordered" evidence="2">
    <location>
        <begin position="847"/>
        <end position="894"/>
    </location>
</feature>
<dbReference type="Gene3D" id="1.10.287.1490">
    <property type="match status" value="1"/>
</dbReference>
<feature type="compositionally biased region" description="Basic and acidic residues" evidence="2">
    <location>
        <begin position="64"/>
        <end position="73"/>
    </location>
</feature>
<keyword evidence="1" id="KW-0175">Coiled coil</keyword>
<sequence>MAFLKEKLSAFLAQPVEKKRSDHRLKKVESTIDPRSWILDEELKRQQFLNVVNNTGDGSGGVKEGGEGRDEYQPAKSLGQRVLDEDNVFQLEDKIKTLEEDKNFLKNVIADKENEIEQLLYRIRAMFEIEPVEVSPNEITVLQSQFNELLQQFNRKDEELKKTKDLLRNTEKMLRDLQALIESTGDDPEKQKAQLDKVMKDLQGGMQDDIEKLESQVKILKENLKNANAEIEELKKDLASAHKQIEALASGDDNELNKIILGLRDELNNAKASKDAENRALKEIIAEKDNELKNMVALKGGHDITVGYTPGTTSKITDKPLDEQPYILNIDSPEIDHLKSLLSQKNKEINELKNELENEKINNSALKDQLKVLADKDESGLGNTIVSLTNELENLKRKQLEEKETPKTVVTGRFAEPSEDRSDERLKTLENMLNGEKELNEKLKKELQNERDKVENLLSADDSELKKLLADAERENVKLKIDKEDDNKLIKSLNDKIDSLKHQIQELEKQKISPLSPAGQLPLEISKLGDKDKEPVSDEINIQDLLEKIKQLELENKNLRNQNESLKNITHDKEKGTTPSGHILPESDTIISGANEDELSKDNLKREYNRLNNELKSETNSKKILQDKLSSLDKENIALKDELDSLQQRYNNLQQQFNELIKGERPSKIILKPSKEKLDDANQLVNPVLQSDQLINDMKNKIKELEEANNKLNKSAKSEKDKCNEDISNKNKDIENLQDNIKKLQKENDLLKRPNDTAIKELIDSNNNFEKENNNLKKDNESLKNELNILKQKQLSPNVQSPGIGKSEKENYFDLKEENDKLKNDLNSLKNKTDDYKTQCDQQKAVLENENSSLRDKLKSASSELENLKNKYLKDGKGKEEATADDSNKLANENEKLKKEIKELTDKIKNFDKQSDDQLAAKMKSENEALKEKIKQLELKQKDKEQESIVPQYKEVDKPVASEDVPKLLNDNTNLKANNDKLNNEIKDLNKELDNLKSVLKTKTSGLESCEKNSSDILEENKKLKQAISLLEEKMKGTKAQIYKTPDEKEKIDFNEVPQLKAENSELLKENK</sequence>
<organism evidence="3">
    <name type="scientific">Cuerna arida</name>
    <dbReference type="NCBI Taxonomy" id="1464854"/>
    <lineage>
        <taxon>Eukaryota</taxon>
        <taxon>Metazoa</taxon>
        <taxon>Ecdysozoa</taxon>
        <taxon>Arthropoda</taxon>
        <taxon>Hexapoda</taxon>
        <taxon>Insecta</taxon>
        <taxon>Pterygota</taxon>
        <taxon>Neoptera</taxon>
        <taxon>Paraneoptera</taxon>
        <taxon>Hemiptera</taxon>
        <taxon>Auchenorrhyncha</taxon>
        <taxon>Membracoidea</taxon>
        <taxon>Cicadellidae</taxon>
        <taxon>Cicadellinae</taxon>
        <taxon>Proconiini</taxon>
        <taxon>Cuerna</taxon>
    </lineage>
</organism>
<protein>
    <submittedName>
        <fullName evidence="3">Uncharacterized protein</fullName>
    </submittedName>
</protein>
<accession>A0A1B6GQB2</accession>
<feature type="region of interest" description="Disordered" evidence="2">
    <location>
        <begin position="54"/>
        <end position="73"/>
    </location>
</feature>
<dbReference type="PANTHER" id="PTHR23159:SF31">
    <property type="entry name" value="CENTROSOME-ASSOCIATED PROTEIN CEP250 ISOFORM X1"/>
    <property type="match status" value="1"/>
</dbReference>
<feature type="region of interest" description="Disordered" evidence="2">
    <location>
        <begin position="711"/>
        <end position="731"/>
    </location>
</feature>
<evidence type="ECO:0000256" key="1">
    <source>
        <dbReference type="SAM" id="Coils"/>
    </source>
</evidence>
<dbReference type="EMBL" id="GECZ01005226">
    <property type="protein sequence ID" value="JAS64543.1"/>
    <property type="molecule type" value="Transcribed_RNA"/>
</dbReference>
<feature type="coiled-coil region" evidence="1">
    <location>
        <begin position="542"/>
        <end position="663"/>
    </location>
</feature>
<feature type="compositionally biased region" description="Basic and acidic residues" evidence="2">
    <location>
        <begin position="716"/>
        <end position="731"/>
    </location>
</feature>
<evidence type="ECO:0000256" key="2">
    <source>
        <dbReference type="SAM" id="MobiDB-lite"/>
    </source>
</evidence>
<evidence type="ECO:0000313" key="3">
    <source>
        <dbReference type="EMBL" id="JAS64543.1"/>
    </source>
</evidence>
<gene>
    <name evidence="3" type="ORF">g.30738</name>
</gene>
<feature type="coiled-coil region" evidence="1">
    <location>
        <begin position="150"/>
        <end position="287"/>
    </location>
</feature>
<name>A0A1B6GQB2_9HEMI</name>
<feature type="non-terminal residue" evidence="3">
    <location>
        <position position="1072"/>
    </location>
</feature>
<proteinExistence type="predicted"/>
<reference evidence="3" key="1">
    <citation type="submission" date="2015-11" db="EMBL/GenBank/DDBJ databases">
        <title>De novo transcriptome assembly of four potential Pierce s Disease insect vectors from Arizona vineyards.</title>
        <authorList>
            <person name="Tassone E.E."/>
        </authorList>
    </citation>
    <scope>NUCLEOTIDE SEQUENCE</scope>
</reference>
<feature type="compositionally biased region" description="Basic and acidic residues" evidence="2">
    <location>
        <begin position="866"/>
        <end position="894"/>
    </location>
</feature>
<feature type="coiled-coil region" evidence="1">
    <location>
        <begin position="88"/>
        <end position="122"/>
    </location>
</feature>
<feature type="coiled-coil region" evidence="1">
    <location>
        <begin position="335"/>
        <end position="510"/>
    </location>
</feature>
<dbReference type="PANTHER" id="PTHR23159">
    <property type="entry name" value="CENTROSOMAL PROTEIN 2"/>
    <property type="match status" value="1"/>
</dbReference>